<gene>
    <name evidence="1" type="ORF">SPRG_09088</name>
</gene>
<proteinExistence type="predicted"/>
<dbReference type="Proteomes" id="UP000030745">
    <property type="component" value="Unassembled WGS sequence"/>
</dbReference>
<dbReference type="OrthoDB" id="10485118at2759"/>
<reference evidence="1 2" key="1">
    <citation type="journal article" date="2013" name="PLoS Genet.">
        <title>Distinctive expansion of potential virulence genes in the genome of the oomycete fish pathogen Saprolegnia parasitica.</title>
        <authorList>
            <person name="Jiang R.H."/>
            <person name="de Bruijn I."/>
            <person name="Haas B.J."/>
            <person name="Belmonte R."/>
            <person name="Lobach L."/>
            <person name="Christie J."/>
            <person name="van den Ackerveken G."/>
            <person name="Bottin A."/>
            <person name="Bulone V."/>
            <person name="Diaz-Moreno S.M."/>
            <person name="Dumas B."/>
            <person name="Fan L."/>
            <person name="Gaulin E."/>
            <person name="Govers F."/>
            <person name="Grenville-Briggs L.J."/>
            <person name="Horner N.R."/>
            <person name="Levin J.Z."/>
            <person name="Mammella M."/>
            <person name="Meijer H.J."/>
            <person name="Morris P."/>
            <person name="Nusbaum C."/>
            <person name="Oome S."/>
            <person name="Phillips A.J."/>
            <person name="van Rooyen D."/>
            <person name="Rzeszutek E."/>
            <person name="Saraiva M."/>
            <person name="Secombes C.J."/>
            <person name="Seidl M.F."/>
            <person name="Snel B."/>
            <person name="Stassen J.H."/>
            <person name="Sykes S."/>
            <person name="Tripathy S."/>
            <person name="van den Berg H."/>
            <person name="Vega-Arreguin J.C."/>
            <person name="Wawra S."/>
            <person name="Young S.K."/>
            <person name="Zeng Q."/>
            <person name="Dieguez-Uribeondo J."/>
            <person name="Russ C."/>
            <person name="Tyler B.M."/>
            <person name="van West P."/>
        </authorList>
    </citation>
    <scope>NUCLEOTIDE SEQUENCE [LARGE SCALE GENOMIC DNA]</scope>
    <source>
        <strain evidence="1 2">CBS 223.65</strain>
    </source>
</reference>
<dbReference type="VEuPathDB" id="FungiDB:SPRG_09088"/>
<dbReference type="InterPro" id="IPR032675">
    <property type="entry name" value="LRR_dom_sf"/>
</dbReference>
<dbReference type="GeneID" id="24131284"/>
<dbReference type="AlphaFoldDB" id="A0A067CG58"/>
<evidence type="ECO:0000313" key="1">
    <source>
        <dbReference type="EMBL" id="KDO25792.1"/>
    </source>
</evidence>
<dbReference type="OMA" id="NIACHAS"/>
<protein>
    <recommendedName>
        <fullName evidence="3">F-box domain-containing protein</fullName>
    </recommendedName>
</protein>
<dbReference type="KEGG" id="spar:SPRG_09088"/>
<evidence type="ECO:0008006" key="3">
    <source>
        <dbReference type="Google" id="ProtNLM"/>
    </source>
</evidence>
<dbReference type="Gene3D" id="3.80.10.10">
    <property type="entry name" value="Ribonuclease Inhibitor"/>
    <property type="match status" value="1"/>
</dbReference>
<dbReference type="EMBL" id="KK583229">
    <property type="protein sequence ID" value="KDO25792.1"/>
    <property type="molecule type" value="Genomic_DNA"/>
</dbReference>
<sequence length="450" mass="49673">MDHPVATRPRFAPISVGHAGVLVHIVQCFRHSPTLLAALPIFRSISMKFRRELDAVLRNATSESTTMPHAATIAFVSKWGHKIKSIVVKLRLLPDAMDAFPRLVRLCTGLDSIVVYVDKSHPAIVAATIRAAQHVKRMSLVSYKADGYTSGDLQPLLAAWLASGHVTHLYLKNIACHASLGLARAIAAATSLASFKLNNAPGLLQGLVEAAIPLKALNALRLTLDEDEAFAEPFLTNWIDLSALRTLEVLSVNDLDLTYVLALLPHLLTLEELTLNFCVLHAVPAAPAPNSLRTLNVSYCHMNDETCLSLLAWASQSPCLETITLNMCRTVRSKPELFGRYLRRWIMSGVSHVVLDRCVLDKKNIIAIATALRHSSRSAPFTLSLDFEEFGLESYRTLLEALATCTGVGLHGHGSTLTNADECVQIEHWVWELDLRYDKRDYVLLFYSPS</sequence>
<accession>A0A067CG58</accession>
<name>A0A067CG58_SAPPC</name>
<dbReference type="SUPFAM" id="SSF52047">
    <property type="entry name" value="RNI-like"/>
    <property type="match status" value="1"/>
</dbReference>
<dbReference type="RefSeq" id="XP_012203596.1">
    <property type="nucleotide sequence ID" value="XM_012348206.1"/>
</dbReference>
<organism evidence="1 2">
    <name type="scientific">Saprolegnia parasitica (strain CBS 223.65)</name>
    <dbReference type="NCBI Taxonomy" id="695850"/>
    <lineage>
        <taxon>Eukaryota</taxon>
        <taxon>Sar</taxon>
        <taxon>Stramenopiles</taxon>
        <taxon>Oomycota</taxon>
        <taxon>Saprolegniomycetes</taxon>
        <taxon>Saprolegniales</taxon>
        <taxon>Saprolegniaceae</taxon>
        <taxon>Saprolegnia</taxon>
    </lineage>
</organism>
<keyword evidence="2" id="KW-1185">Reference proteome</keyword>
<evidence type="ECO:0000313" key="2">
    <source>
        <dbReference type="Proteomes" id="UP000030745"/>
    </source>
</evidence>